<evidence type="ECO:0000313" key="2">
    <source>
        <dbReference type="EMBL" id="KJL25287.1"/>
    </source>
</evidence>
<dbReference type="PATRIC" id="fig|82380.10.peg.734"/>
<accession>A0A0F0KWJ9</accession>
<dbReference type="AlphaFoldDB" id="A0A0F0KWJ9"/>
<keyword evidence="1" id="KW-0812">Transmembrane</keyword>
<keyword evidence="1" id="KW-0472">Membrane</keyword>
<proteinExistence type="predicted"/>
<comment type="caution">
    <text evidence="2">The sequence shown here is derived from an EMBL/GenBank/DDBJ whole genome shotgun (WGS) entry which is preliminary data.</text>
</comment>
<keyword evidence="1" id="KW-1133">Transmembrane helix</keyword>
<name>A0A0F0KWJ9_9MICO</name>
<dbReference type="OrthoDB" id="5075837at2"/>
<dbReference type="RefSeq" id="WP_045262669.1">
    <property type="nucleotide sequence ID" value="NZ_JYIV01000017.1"/>
</dbReference>
<dbReference type="Proteomes" id="UP000033725">
    <property type="component" value="Unassembled WGS sequence"/>
</dbReference>
<evidence type="ECO:0000256" key="1">
    <source>
        <dbReference type="SAM" id="Phobius"/>
    </source>
</evidence>
<organism evidence="2 3">
    <name type="scientific">Microbacterium oxydans</name>
    <dbReference type="NCBI Taxonomy" id="82380"/>
    <lineage>
        <taxon>Bacteria</taxon>
        <taxon>Bacillati</taxon>
        <taxon>Actinomycetota</taxon>
        <taxon>Actinomycetes</taxon>
        <taxon>Micrococcales</taxon>
        <taxon>Microbacteriaceae</taxon>
        <taxon>Microbacterium</taxon>
    </lineage>
</organism>
<evidence type="ECO:0000313" key="3">
    <source>
        <dbReference type="Proteomes" id="UP000033725"/>
    </source>
</evidence>
<reference evidence="2 3" key="1">
    <citation type="submission" date="2015-02" db="EMBL/GenBank/DDBJ databases">
        <title>Draft genome sequences of ten Microbacterium spp. with emphasis on heavy metal contaminated environments.</title>
        <authorList>
            <person name="Corretto E."/>
        </authorList>
    </citation>
    <scope>NUCLEOTIDE SEQUENCE [LARGE SCALE GENOMIC DNA]</scope>
    <source>
        <strain evidence="2 3">BEL163</strain>
    </source>
</reference>
<dbReference type="EMBL" id="JYIV01000017">
    <property type="protein sequence ID" value="KJL25287.1"/>
    <property type="molecule type" value="Genomic_DNA"/>
</dbReference>
<feature type="transmembrane region" description="Helical" evidence="1">
    <location>
        <begin position="45"/>
        <end position="66"/>
    </location>
</feature>
<gene>
    <name evidence="2" type="ORF">RN51_00734</name>
</gene>
<protein>
    <submittedName>
        <fullName evidence="2">Uncharacterized protein</fullName>
    </submittedName>
</protein>
<sequence>MNHSSAWPVWIASREPRAARATLVLCSASFAMVSAAALSVGPEGIWLELLLSTGFLAWATAQCVCIERRRRRESTFRREVERDIRSLSESSAPE</sequence>